<comment type="caution">
    <text evidence="4">The sequence shown here is derived from an EMBL/GenBank/DDBJ whole genome shotgun (WGS) entry which is preliminary data.</text>
</comment>
<keyword evidence="2" id="KW-0479">Metal-binding</keyword>
<dbReference type="GO" id="GO:0046872">
    <property type="term" value="F:metal ion binding"/>
    <property type="evidence" value="ECO:0007669"/>
    <property type="project" value="UniProtKB-KW"/>
</dbReference>
<protein>
    <recommendedName>
        <fullName evidence="3">DDE Tnp4 domain-containing protein</fullName>
    </recommendedName>
</protein>
<proteinExistence type="predicted"/>
<name>A0A4R4NRM3_9ACTN</name>
<evidence type="ECO:0000313" key="4">
    <source>
        <dbReference type="EMBL" id="TDC12025.1"/>
    </source>
</evidence>
<sequence length="110" mass="12052">MFRQSQEARHEPPAIASPDRTIVWVSGPLPGSVHDLKAARIWGLVRKLAASGVLVLADKGYVGAGPHIKTPLQGQEQARVMQGRNRAYAKLCAPGERANARFKNWKTLTK</sequence>
<keyword evidence="5" id="KW-1185">Reference proteome</keyword>
<dbReference type="OrthoDB" id="4311726at2"/>
<evidence type="ECO:0000256" key="2">
    <source>
        <dbReference type="ARBA" id="ARBA00022723"/>
    </source>
</evidence>
<comment type="cofactor">
    <cofactor evidence="1">
        <name>a divalent metal cation</name>
        <dbReference type="ChEBI" id="CHEBI:60240"/>
    </cofactor>
</comment>
<gene>
    <name evidence="4" type="ORF">E1284_25595</name>
</gene>
<dbReference type="EMBL" id="SMJW01000149">
    <property type="protein sequence ID" value="TDC12025.1"/>
    <property type="molecule type" value="Genomic_DNA"/>
</dbReference>
<dbReference type="AlphaFoldDB" id="A0A4R4NRM3"/>
<dbReference type="InterPro" id="IPR027806">
    <property type="entry name" value="HARBI1_dom"/>
</dbReference>
<evidence type="ECO:0000256" key="1">
    <source>
        <dbReference type="ARBA" id="ARBA00001968"/>
    </source>
</evidence>
<organism evidence="4 5">
    <name type="scientific">Actinomadura bangladeshensis</name>
    <dbReference type="NCBI Taxonomy" id="453573"/>
    <lineage>
        <taxon>Bacteria</taxon>
        <taxon>Bacillati</taxon>
        <taxon>Actinomycetota</taxon>
        <taxon>Actinomycetes</taxon>
        <taxon>Streptosporangiales</taxon>
        <taxon>Thermomonosporaceae</taxon>
        <taxon>Actinomadura</taxon>
    </lineage>
</organism>
<reference evidence="4 5" key="1">
    <citation type="submission" date="2019-03" db="EMBL/GenBank/DDBJ databases">
        <title>Draft genome sequences of novel Actinobacteria.</title>
        <authorList>
            <person name="Sahin N."/>
            <person name="Ay H."/>
            <person name="Saygin H."/>
        </authorList>
    </citation>
    <scope>NUCLEOTIDE SEQUENCE [LARGE SCALE GENOMIC DNA]</scope>
    <source>
        <strain evidence="4 5">DSM 45347</strain>
    </source>
</reference>
<accession>A0A4R4NRM3</accession>
<dbReference type="Proteomes" id="UP000295431">
    <property type="component" value="Unassembled WGS sequence"/>
</dbReference>
<evidence type="ECO:0000259" key="3">
    <source>
        <dbReference type="Pfam" id="PF13359"/>
    </source>
</evidence>
<evidence type="ECO:0000313" key="5">
    <source>
        <dbReference type="Proteomes" id="UP000295431"/>
    </source>
</evidence>
<feature type="domain" description="DDE Tnp4" evidence="3">
    <location>
        <begin position="15"/>
        <end position="109"/>
    </location>
</feature>
<dbReference type="Pfam" id="PF13359">
    <property type="entry name" value="DDE_Tnp_4"/>
    <property type="match status" value="1"/>
</dbReference>